<evidence type="ECO:0000313" key="5">
    <source>
        <dbReference type="EMBL" id="KAK4124025.1"/>
    </source>
</evidence>
<dbReference type="PANTHER" id="PTHR12689:SF4">
    <property type="entry name" value="PROTEIN AAR2 HOMOLOG"/>
    <property type="match status" value="1"/>
</dbReference>
<dbReference type="Gene3D" id="2.60.34.20">
    <property type="match status" value="1"/>
</dbReference>
<proteinExistence type="inferred from homology"/>
<evidence type="ECO:0000256" key="1">
    <source>
        <dbReference type="ARBA" id="ARBA00006281"/>
    </source>
</evidence>
<comment type="caution">
    <text evidence="5">The sequence shown here is derived from an EMBL/GenBank/DDBJ whole genome shotgun (WGS) entry which is preliminary data.</text>
</comment>
<feature type="domain" description="AAR2 N-terminal" evidence="4">
    <location>
        <begin position="31"/>
        <end position="171"/>
    </location>
</feature>
<protein>
    <submittedName>
        <fullName evidence="5">Uncharacterized protein</fullName>
    </submittedName>
</protein>
<organism evidence="5 6">
    <name type="scientific">Parathielavia appendiculata</name>
    <dbReference type="NCBI Taxonomy" id="2587402"/>
    <lineage>
        <taxon>Eukaryota</taxon>
        <taxon>Fungi</taxon>
        <taxon>Dikarya</taxon>
        <taxon>Ascomycota</taxon>
        <taxon>Pezizomycotina</taxon>
        <taxon>Sordariomycetes</taxon>
        <taxon>Sordariomycetidae</taxon>
        <taxon>Sordariales</taxon>
        <taxon>Chaetomiaceae</taxon>
        <taxon>Parathielavia</taxon>
    </lineage>
</organism>
<dbReference type="InterPro" id="IPR033648">
    <property type="entry name" value="AAR2_C"/>
</dbReference>
<comment type="similarity">
    <text evidence="1">Belongs to the AAR2 family.</text>
</comment>
<dbReference type="Pfam" id="PF05282">
    <property type="entry name" value="AAR2"/>
    <property type="match status" value="1"/>
</dbReference>
<evidence type="ECO:0000259" key="3">
    <source>
        <dbReference type="Pfam" id="PF05282"/>
    </source>
</evidence>
<evidence type="ECO:0000313" key="6">
    <source>
        <dbReference type="Proteomes" id="UP001302602"/>
    </source>
</evidence>
<dbReference type="GO" id="GO:0000244">
    <property type="term" value="P:spliceosomal tri-snRNP complex assembly"/>
    <property type="evidence" value="ECO:0007669"/>
    <property type="project" value="TreeGrafter"/>
</dbReference>
<reference evidence="5" key="1">
    <citation type="journal article" date="2023" name="Mol. Phylogenet. Evol.">
        <title>Genome-scale phylogeny and comparative genomics of the fungal order Sordariales.</title>
        <authorList>
            <person name="Hensen N."/>
            <person name="Bonometti L."/>
            <person name="Westerberg I."/>
            <person name="Brannstrom I.O."/>
            <person name="Guillou S."/>
            <person name="Cros-Aarteil S."/>
            <person name="Calhoun S."/>
            <person name="Haridas S."/>
            <person name="Kuo A."/>
            <person name="Mondo S."/>
            <person name="Pangilinan J."/>
            <person name="Riley R."/>
            <person name="LaButti K."/>
            <person name="Andreopoulos B."/>
            <person name="Lipzen A."/>
            <person name="Chen C."/>
            <person name="Yan M."/>
            <person name="Daum C."/>
            <person name="Ng V."/>
            <person name="Clum A."/>
            <person name="Steindorff A."/>
            <person name="Ohm R.A."/>
            <person name="Martin F."/>
            <person name="Silar P."/>
            <person name="Natvig D.O."/>
            <person name="Lalanne C."/>
            <person name="Gautier V."/>
            <person name="Ament-Velasquez S.L."/>
            <person name="Kruys A."/>
            <person name="Hutchinson M.I."/>
            <person name="Powell A.J."/>
            <person name="Barry K."/>
            <person name="Miller A.N."/>
            <person name="Grigoriev I.V."/>
            <person name="Debuchy R."/>
            <person name="Gladieux P."/>
            <person name="Hiltunen Thoren M."/>
            <person name="Johannesson H."/>
        </authorList>
    </citation>
    <scope>NUCLEOTIDE SEQUENCE</scope>
    <source>
        <strain evidence="5">CBS 731.68</strain>
    </source>
</reference>
<dbReference type="GeneID" id="87831988"/>
<dbReference type="Pfam" id="PF20981">
    <property type="entry name" value="AAR2_1st"/>
    <property type="match status" value="1"/>
</dbReference>
<dbReference type="PANTHER" id="PTHR12689">
    <property type="entry name" value="A1 CISTRON SPLICING FACTOR AAR2-RELATED"/>
    <property type="match status" value="1"/>
</dbReference>
<dbReference type="RefSeq" id="XP_062647796.1">
    <property type="nucleotide sequence ID" value="XM_062795219.1"/>
</dbReference>
<sequence length="463" mass="51236">MHTSNPKSSGHQRALGNASLPGCLENGDVFRTLGLPDNFIIGLDAMAMTTSKSLSGFCDIPPGVHLLWVQQPDGVSRCGYWFVTGSQGMVRIKEWDVYNEVLQEPSQSEVFQKHSAESAPLALHPYTLHAHRGKPLTPLNNTLPSWARSPTALWNALTSAISNHSLSRITGKRDVSEYLVDSMDSARDTHRGESTFLFTQDFRDLQVLDLSGSLKSRVVDTSARIQALLANTTDNSNQSSSFSEQDILAELQFTLLTGTHLGSPACLDQWWNLTLKMILRAYNLAVSHPRLTRDLLQILHAQLFYNENYVGSSSSSASSSKAAQADAADHHHLGGGGGDHAAADGPSRDRPIFQYKPRNREKLREALVEYGRRLTQVLQGLGGSAARRPEQEAVGQAFEELETWLWRRGWDLRGGSHSRRPGRGKDDDDDVQVPDSDEDEDEQPVVVELDEKGREKGLISFRD</sequence>
<feature type="region of interest" description="Disordered" evidence="2">
    <location>
        <begin position="413"/>
        <end position="463"/>
    </location>
</feature>
<evidence type="ECO:0000256" key="2">
    <source>
        <dbReference type="SAM" id="MobiDB-lite"/>
    </source>
</evidence>
<feature type="compositionally biased region" description="Basic and acidic residues" evidence="2">
    <location>
        <begin position="449"/>
        <end position="463"/>
    </location>
</feature>
<dbReference type="InterPro" id="IPR033647">
    <property type="entry name" value="Aar2_N"/>
</dbReference>
<accession>A0AAN6Z392</accession>
<dbReference type="EMBL" id="MU853228">
    <property type="protein sequence ID" value="KAK4124025.1"/>
    <property type="molecule type" value="Genomic_DNA"/>
</dbReference>
<feature type="region of interest" description="Disordered" evidence="2">
    <location>
        <begin position="315"/>
        <end position="356"/>
    </location>
</feature>
<reference evidence="5" key="2">
    <citation type="submission" date="2023-05" db="EMBL/GenBank/DDBJ databases">
        <authorList>
            <consortium name="Lawrence Berkeley National Laboratory"/>
            <person name="Steindorff A."/>
            <person name="Hensen N."/>
            <person name="Bonometti L."/>
            <person name="Westerberg I."/>
            <person name="Brannstrom I.O."/>
            <person name="Guillou S."/>
            <person name="Cros-Aarteil S."/>
            <person name="Calhoun S."/>
            <person name="Haridas S."/>
            <person name="Kuo A."/>
            <person name="Mondo S."/>
            <person name="Pangilinan J."/>
            <person name="Riley R."/>
            <person name="Labutti K."/>
            <person name="Andreopoulos B."/>
            <person name="Lipzen A."/>
            <person name="Chen C."/>
            <person name="Yanf M."/>
            <person name="Daum C."/>
            <person name="Ng V."/>
            <person name="Clum A."/>
            <person name="Ohm R."/>
            <person name="Martin F."/>
            <person name="Silar P."/>
            <person name="Natvig D."/>
            <person name="Lalanne C."/>
            <person name="Gautier V."/>
            <person name="Ament-Velasquez S.L."/>
            <person name="Kruys A."/>
            <person name="Hutchinson M.I."/>
            <person name="Powell A.J."/>
            <person name="Barry K."/>
            <person name="Miller A.N."/>
            <person name="Grigoriev I.V."/>
            <person name="Debuchy R."/>
            <person name="Gladieux P."/>
            <person name="Thoren M.H."/>
            <person name="Johannesson H."/>
        </authorList>
    </citation>
    <scope>NUCLEOTIDE SEQUENCE</scope>
    <source>
        <strain evidence="5">CBS 731.68</strain>
    </source>
</reference>
<feature type="compositionally biased region" description="Acidic residues" evidence="2">
    <location>
        <begin position="427"/>
        <end position="443"/>
    </location>
</feature>
<dbReference type="InterPro" id="IPR038516">
    <property type="entry name" value="AAR2_N_sf"/>
</dbReference>
<feature type="domain" description="AAR2 C-terminal" evidence="3">
    <location>
        <begin position="219"/>
        <end position="412"/>
    </location>
</feature>
<name>A0AAN6Z392_9PEZI</name>
<dbReference type="Gene3D" id="1.25.40.550">
    <property type="entry name" value="Aar2, C-terminal domain-like"/>
    <property type="match status" value="1"/>
</dbReference>
<dbReference type="AlphaFoldDB" id="A0AAN6Z392"/>
<dbReference type="CDD" id="cd13777">
    <property type="entry name" value="Aar2_N"/>
    <property type="match status" value="1"/>
</dbReference>
<keyword evidence="6" id="KW-1185">Reference proteome</keyword>
<dbReference type="InterPro" id="IPR007946">
    <property type="entry name" value="AAR2"/>
</dbReference>
<feature type="compositionally biased region" description="Low complexity" evidence="2">
    <location>
        <begin position="315"/>
        <end position="326"/>
    </location>
</feature>
<gene>
    <name evidence="5" type="ORF">N657DRAFT_664103</name>
</gene>
<dbReference type="InterPro" id="IPR038514">
    <property type="entry name" value="AAR2_C_sf"/>
</dbReference>
<dbReference type="CDD" id="cd13778">
    <property type="entry name" value="Aar2_C"/>
    <property type="match status" value="1"/>
</dbReference>
<dbReference type="Proteomes" id="UP001302602">
    <property type="component" value="Unassembled WGS sequence"/>
</dbReference>
<evidence type="ECO:0000259" key="4">
    <source>
        <dbReference type="Pfam" id="PF20981"/>
    </source>
</evidence>